<dbReference type="OrthoDB" id="1433at2759"/>
<keyword evidence="7" id="KW-0418">Kinase</keyword>
<dbReference type="InterPro" id="IPR017441">
    <property type="entry name" value="Protein_kinase_ATP_BS"/>
</dbReference>
<comment type="similarity">
    <text evidence="4">Belongs to the protein kinase superfamily.</text>
</comment>
<dbReference type="Pfam" id="PF00069">
    <property type="entry name" value="Pkinase"/>
    <property type="match status" value="1"/>
</dbReference>
<feature type="binding site" evidence="3">
    <location>
        <position position="48"/>
    </location>
    <ligand>
        <name>ATP</name>
        <dbReference type="ChEBI" id="CHEBI:30616"/>
    </ligand>
</feature>
<feature type="region of interest" description="Disordered" evidence="5">
    <location>
        <begin position="323"/>
        <end position="346"/>
    </location>
</feature>
<evidence type="ECO:0000256" key="3">
    <source>
        <dbReference type="PROSITE-ProRule" id="PRU10141"/>
    </source>
</evidence>
<keyword evidence="8" id="KW-1185">Reference proteome</keyword>
<dbReference type="SUPFAM" id="SSF56112">
    <property type="entry name" value="Protein kinase-like (PK-like)"/>
    <property type="match status" value="1"/>
</dbReference>
<dbReference type="KEGG" id="ccp:CHC_T00008833001"/>
<dbReference type="Gene3D" id="1.10.510.10">
    <property type="entry name" value="Transferase(Phosphotransferase) domain 1"/>
    <property type="match status" value="1"/>
</dbReference>
<protein>
    <submittedName>
        <fullName evidence="7">Calcium-dependent protein kinase</fullName>
    </submittedName>
</protein>
<dbReference type="Gramene" id="CDF37384">
    <property type="protein sequence ID" value="CDF37384"/>
    <property type="gene ID" value="CHC_T00008833001"/>
</dbReference>
<dbReference type="PROSITE" id="PS00108">
    <property type="entry name" value="PROTEIN_KINASE_ST"/>
    <property type="match status" value="1"/>
</dbReference>
<keyword evidence="4" id="KW-0723">Serine/threonine-protein kinase</keyword>
<name>R7QH31_CHOCR</name>
<dbReference type="STRING" id="2769.R7QH31"/>
<dbReference type="CDD" id="cd05117">
    <property type="entry name" value="STKc_CAMK"/>
    <property type="match status" value="1"/>
</dbReference>
<dbReference type="PANTHER" id="PTHR24347">
    <property type="entry name" value="SERINE/THREONINE-PROTEIN KINASE"/>
    <property type="match status" value="1"/>
</dbReference>
<evidence type="ECO:0000259" key="6">
    <source>
        <dbReference type="PROSITE" id="PS50011"/>
    </source>
</evidence>
<dbReference type="OMA" id="PWITSGC"/>
<accession>R7QH31</accession>
<organism evidence="7 8">
    <name type="scientific">Chondrus crispus</name>
    <name type="common">Carrageen Irish moss</name>
    <name type="synonym">Polymorpha crispa</name>
    <dbReference type="NCBI Taxonomy" id="2769"/>
    <lineage>
        <taxon>Eukaryota</taxon>
        <taxon>Rhodophyta</taxon>
        <taxon>Florideophyceae</taxon>
        <taxon>Rhodymeniophycidae</taxon>
        <taxon>Gigartinales</taxon>
        <taxon>Gigartinaceae</taxon>
        <taxon>Chondrus</taxon>
    </lineage>
</organism>
<dbReference type="GO" id="GO:0005524">
    <property type="term" value="F:ATP binding"/>
    <property type="evidence" value="ECO:0007669"/>
    <property type="project" value="UniProtKB-UniRule"/>
</dbReference>
<dbReference type="InterPro" id="IPR008271">
    <property type="entry name" value="Ser/Thr_kinase_AS"/>
</dbReference>
<dbReference type="FunFam" id="1.10.510.10:FF:000571">
    <property type="entry name" value="Maternal embryonic leucine zipper kinase"/>
    <property type="match status" value="1"/>
</dbReference>
<proteinExistence type="inferred from homology"/>
<keyword evidence="1 3" id="KW-0547">Nucleotide-binding</keyword>
<evidence type="ECO:0000313" key="7">
    <source>
        <dbReference type="EMBL" id="CDF37384.1"/>
    </source>
</evidence>
<evidence type="ECO:0000313" key="8">
    <source>
        <dbReference type="Proteomes" id="UP000012073"/>
    </source>
</evidence>
<gene>
    <name evidence="7" type="ORF">CHC_T00008833001</name>
</gene>
<keyword evidence="7" id="KW-0808">Transferase</keyword>
<dbReference type="SMART" id="SM00220">
    <property type="entry name" value="S_TKc"/>
    <property type="match status" value="1"/>
</dbReference>
<dbReference type="GeneID" id="17324919"/>
<dbReference type="InterPro" id="IPR000719">
    <property type="entry name" value="Prot_kinase_dom"/>
</dbReference>
<evidence type="ECO:0000256" key="1">
    <source>
        <dbReference type="ARBA" id="ARBA00022741"/>
    </source>
</evidence>
<dbReference type="InterPro" id="IPR011009">
    <property type="entry name" value="Kinase-like_dom_sf"/>
</dbReference>
<evidence type="ECO:0000256" key="4">
    <source>
        <dbReference type="RuleBase" id="RU000304"/>
    </source>
</evidence>
<dbReference type="EMBL" id="HG001833">
    <property type="protein sequence ID" value="CDF37384.1"/>
    <property type="molecule type" value="Genomic_DNA"/>
</dbReference>
<dbReference type="PROSITE" id="PS00107">
    <property type="entry name" value="PROTEIN_KINASE_ATP"/>
    <property type="match status" value="1"/>
</dbReference>
<keyword evidence="2 3" id="KW-0067">ATP-binding</keyword>
<reference evidence="8" key="1">
    <citation type="journal article" date="2013" name="Proc. Natl. Acad. Sci. U.S.A.">
        <title>Genome structure and metabolic features in the red seaweed Chondrus crispus shed light on evolution of the Archaeplastida.</title>
        <authorList>
            <person name="Collen J."/>
            <person name="Porcel B."/>
            <person name="Carre W."/>
            <person name="Ball S.G."/>
            <person name="Chaparro C."/>
            <person name="Tonon T."/>
            <person name="Barbeyron T."/>
            <person name="Michel G."/>
            <person name="Noel B."/>
            <person name="Valentin K."/>
            <person name="Elias M."/>
            <person name="Artiguenave F."/>
            <person name="Arun A."/>
            <person name="Aury J.M."/>
            <person name="Barbosa-Neto J.F."/>
            <person name="Bothwell J.H."/>
            <person name="Bouget F.Y."/>
            <person name="Brillet L."/>
            <person name="Cabello-Hurtado F."/>
            <person name="Capella-Gutierrez S."/>
            <person name="Charrier B."/>
            <person name="Cladiere L."/>
            <person name="Cock J.M."/>
            <person name="Coelho S.M."/>
            <person name="Colleoni C."/>
            <person name="Czjzek M."/>
            <person name="Da Silva C."/>
            <person name="Delage L."/>
            <person name="Denoeud F."/>
            <person name="Deschamps P."/>
            <person name="Dittami S.M."/>
            <person name="Gabaldon T."/>
            <person name="Gachon C.M."/>
            <person name="Groisillier A."/>
            <person name="Herve C."/>
            <person name="Jabbari K."/>
            <person name="Katinka M."/>
            <person name="Kloareg B."/>
            <person name="Kowalczyk N."/>
            <person name="Labadie K."/>
            <person name="Leblanc C."/>
            <person name="Lopez P.J."/>
            <person name="McLachlan D.H."/>
            <person name="Meslet-Cladiere L."/>
            <person name="Moustafa A."/>
            <person name="Nehr Z."/>
            <person name="Nyvall Collen P."/>
            <person name="Panaud O."/>
            <person name="Partensky F."/>
            <person name="Poulain J."/>
            <person name="Rensing S.A."/>
            <person name="Rousvoal S."/>
            <person name="Samson G."/>
            <person name="Symeonidi A."/>
            <person name="Weissenbach J."/>
            <person name="Zambounis A."/>
            <person name="Wincker P."/>
            <person name="Boyen C."/>
        </authorList>
    </citation>
    <scope>NUCLEOTIDE SEQUENCE [LARGE SCALE GENOMIC DNA]</scope>
    <source>
        <strain evidence="8">cv. Stackhouse</strain>
    </source>
</reference>
<dbReference type="AlphaFoldDB" id="R7QH31"/>
<dbReference type="Proteomes" id="UP000012073">
    <property type="component" value="Unassembled WGS sequence"/>
</dbReference>
<dbReference type="PROSITE" id="PS50011">
    <property type="entry name" value="PROTEIN_KINASE_DOM"/>
    <property type="match status" value="1"/>
</dbReference>
<evidence type="ECO:0000256" key="5">
    <source>
        <dbReference type="SAM" id="MobiDB-lite"/>
    </source>
</evidence>
<feature type="domain" description="Protein kinase" evidence="6">
    <location>
        <begin position="19"/>
        <end position="278"/>
    </location>
</feature>
<dbReference type="RefSeq" id="XP_005717203.1">
    <property type="nucleotide sequence ID" value="XM_005717146.1"/>
</dbReference>
<sequence length="346" mass="39549">MAWKAALKNAHEMRIEHFYKMGQVLGEGAFAQVRIGEDSTTKEQFAIKIINKESYDVREMQFIMREVKIMMRIAHDNIVNTFDIFDSMKYLHLVIEYMQGGELFDIIADQGHLSEQRASQIIRQIIKGVEYLHDVGVVHCDIKPENILCKSKTWPLQVKLCDFGLANFYDKYSTSSMTAMIGTPGYVAPEVVQRKPYGPPVDMWACGVVLYVMLSGRMPFYGKDDIACLRMTATGEFSFPDREWKDISEDAKSLVRALLQISPEKRLTACAALQHRWLVTPQNLSDKLLENDLTHIHSKTRKKFRKAIYTIQSMNLMRDLTKNVSQSKTNESPGRSGSTNVDMDEG</sequence>
<dbReference type="GO" id="GO:0004674">
    <property type="term" value="F:protein serine/threonine kinase activity"/>
    <property type="evidence" value="ECO:0007669"/>
    <property type="project" value="UniProtKB-KW"/>
</dbReference>
<evidence type="ECO:0000256" key="2">
    <source>
        <dbReference type="ARBA" id="ARBA00022840"/>
    </source>
</evidence>